<dbReference type="Pfam" id="PF00498">
    <property type="entry name" value="FHA"/>
    <property type="match status" value="1"/>
</dbReference>
<reference evidence="3 4" key="1">
    <citation type="submission" date="2019-02" db="EMBL/GenBank/DDBJ databases">
        <title>Isolation and identification of novel species under the genus Muribaculum.</title>
        <authorList>
            <person name="Miyake S."/>
            <person name="Ding Y."/>
            <person name="Low A."/>
            <person name="Soh M."/>
            <person name="Seedorf H."/>
        </authorList>
    </citation>
    <scope>NUCLEOTIDE SEQUENCE [LARGE SCALE GENOMIC DNA]</scope>
    <source>
        <strain evidence="3 4">TLL-A4</strain>
    </source>
</reference>
<dbReference type="PROSITE" id="PS50006">
    <property type="entry name" value="FHA_DOMAIN"/>
    <property type="match status" value="1"/>
</dbReference>
<name>A0A4P7VL82_9BACT</name>
<proteinExistence type="predicted"/>
<evidence type="ECO:0000313" key="4">
    <source>
        <dbReference type="Proteomes" id="UP000297031"/>
    </source>
</evidence>
<gene>
    <name evidence="3" type="ORF">E7746_00910</name>
</gene>
<protein>
    <submittedName>
        <fullName evidence="3">FHA domain-containing protein</fullName>
    </submittedName>
</protein>
<dbReference type="KEGG" id="mgod:E7746_00910"/>
<dbReference type="OrthoDB" id="1069410at2"/>
<feature type="region of interest" description="Disordered" evidence="1">
    <location>
        <begin position="203"/>
        <end position="225"/>
    </location>
</feature>
<organism evidence="3 4">
    <name type="scientific">Muribaculum gordoncarteri</name>
    <dbReference type="NCBI Taxonomy" id="2530390"/>
    <lineage>
        <taxon>Bacteria</taxon>
        <taxon>Pseudomonadati</taxon>
        <taxon>Bacteroidota</taxon>
        <taxon>Bacteroidia</taxon>
        <taxon>Bacteroidales</taxon>
        <taxon>Muribaculaceae</taxon>
        <taxon>Muribaculum</taxon>
    </lineage>
</organism>
<dbReference type="InterPro" id="IPR000253">
    <property type="entry name" value="FHA_dom"/>
</dbReference>
<dbReference type="EMBL" id="CP039393">
    <property type="protein sequence ID" value="QCD34541.1"/>
    <property type="molecule type" value="Genomic_DNA"/>
</dbReference>
<dbReference type="AlphaFoldDB" id="A0A4P7VL82"/>
<feature type="domain" description="FHA" evidence="2">
    <location>
        <begin position="79"/>
        <end position="134"/>
    </location>
</feature>
<dbReference type="InterPro" id="IPR008984">
    <property type="entry name" value="SMAD_FHA_dom_sf"/>
</dbReference>
<dbReference type="SMART" id="SM00240">
    <property type="entry name" value="FHA"/>
    <property type="match status" value="1"/>
</dbReference>
<evidence type="ECO:0000313" key="3">
    <source>
        <dbReference type="EMBL" id="QCD34541.1"/>
    </source>
</evidence>
<feature type="compositionally biased region" description="Polar residues" evidence="1">
    <location>
        <begin position="215"/>
        <end position="225"/>
    </location>
</feature>
<sequence length="225" mass="24430">MFDHKANNRNGNFYSRSNSPQNGTIVPEMHNKNAGSNPNDPMRPIGPANTQYERPVVGFLYSISRKGVGEYWPLHPGTNTIGRNEGCDIVLKEATVSGEHALLQIKQMESTGEILAQIKDAGSANGVWVDNNELRFDYFQCESGNILRIGKNYSLLLILINAKEHGLSVAEEFIPTETSGPIPPIPGDNSDKTGGFYDHTNRNTGGTVGMDDGTSGFNAGGTQFL</sequence>
<dbReference type="Gene3D" id="2.60.200.20">
    <property type="match status" value="1"/>
</dbReference>
<dbReference type="SUPFAM" id="SSF49879">
    <property type="entry name" value="SMAD/FHA domain"/>
    <property type="match status" value="1"/>
</dbReference>
<evidence type="ECO:0000259" key="2">
    <source>
        <dbReference type="PROSITE" id="PS50006"/>
    </source>
</evidence>
<feature type="compositionally biased region" description="Polar residues" evidence="1">
    <location>
        <begin position="8"/>
        <end position="24"/>
    </location>
</feature>
<evidence type="ECO:0000256" key="1">
    <source>
        <dbReference type="SAM" id="MobiDB-lite"/>
    </source>
</evidence>
<dbReference type="CDD" id="cd00060">
    <property type="entry name" value="FHA"/>
    <property type="match status" value="1"/>
</dbReference>
<keyword evidence="4" id="KW-1185">Reference proteome</keyword>
<accession>A0A4P7VL82</accession>
<dbReference type="Proteomes" id="UP000297031">
    <property type="component" value="Chromosome"/>
</dbReference>
<feature type="region of interest" description="Disordered" evidence="1">
    <location>
        <begin position="1"/>
        <end position="44"/>
    </location>
</feature>